<reference evidence="1 2" key="1">
    <citation type="submission" date="2019-03" db="EMBL/GenBank/DDBJ databases">
        <authorList>
            <person name="Gonzalez-Pimentel J.L."/>
        </authorList>
    </citation>
    <scope>NUCLEOTIDE SEQUENCE [LARGE SCALE GENOMIC DNA]</scope>
    <source>
        <strain evidence="1 2">JCM 31289</strain>
    </source>
</reference>
<evidence type="ECO:0000313" key="2">
    <source>
        <dbReference type="Proteomes" id="UP000297948"/>
    </source>
</evidence>
<dbReference type="EMBL" id="SRID01000004">
    <property type="protein sequence ID" value="TGB18954.1"/>
    <property type="molecule type" value="Genomic_DNA"/>
</dbReference>
<evidence type="ECO:0008006" key="3">
    <source>
        <dbReference type="Google" id="ProtNLM"/>
    </source>
</evidence>
<name>A0A4Z0HJV7_9ACTN</name>
<dbReference type="AlphaFoldDB" id="A0A4Z0HJV7"/>
<gene>
    <name evidence="1" type="ORF">E4099_01045</name>
</gene>
<organism evidence="1 2">
    <name type="scientific">Streptomyces palmae</name>
    <dbReference type="NCBI Taxonomy" id="1701085"/>
    <lineage>
        <taxon>Bacteria</taxon>
        <taxon>Bacillati</taxon>
        <taxon>Actinomycetota</taxon>
        <taxon>Actinomycetes</taxon>
        <taxon>Kitasatosporales</taxon>
        <taxon>Streptomycetaceae</taxon>
        <taxon>Streptomyces</taxon>
    </lineage>
</organism>
<dbReference type="RefSeq" id="WP_135336960.1">
    <property type="nucleotide sequence ID" value="NZ_JBHLTX010000017.1"/>
</dbReference>
<accession>A0A4Z0HJV7</accession>
<dbReference type="Proteomes" id="UP000297948">
    <property type="component" value="Unassembled WGS sequence"/>
</dbReference>
<keyword evidence="2" id="KW-1185">Reference proteome</keyword>
<protein>
    <recommendedName>
        <fullName evidence="3">U32 family peptidase</fullName>
    </recommendedName>
</protein>
<comment type="caution">
    <text evidence="1">The sequence shown here is derived from an EMBL/GenBank/DDBJ whole genome shotgun (WGS) entry which is preliminary data.</text>
</comment>
<dbReference type="OrthoDB" id="8523349at2"/>
<evidence type="ECO:0000313" key="1">
    <source>
        <dbReference type="EMBL" id="TGB18954.1"/>
    </source>
</evidence>
<sequence length="280" mass="29388">MTVEVRLSTPDRLDEVLGLAVDAISIGQEGCAAKLPDAAALGPALERVRGAGLRAGLVLPAAWQRGAEALVELAVGLARHGALTVTVNDLGTLAALAAVDLPDCELAVGLALLPGRPHDAAENPRSVLEPIVYEPAFLGELEGLGPRVLEADPTAVVPREAHWRIRRLTDAVPLAWARSCPTARHHRLPLTACRSACDTPLAISATHRWQLGHGHLEPIAVADRPHQPPLTVYGNAVYATAPAAPAPGGEVIVDARFHPRTALAERVAVLRSQQPVTASP</sequence>
<proteinExistence type="predicted"/>